<feature type="domain" description="OmpR/PhoB-type" evidence="9">
    <location>
        <begin position="115"/>
        <end position="214"/>
    </location>
</feature>
<dbReference type="SMART" id="SM00448">
    <property type="entry name" value="REC"/>
    <property type="match status" value="1"/>
</dbReference>
<keyword evidence="3" id="KW-0805">Transcription regulation</keyword>
<evidence type="ECO:0000313" key="11">
    <source>
        <dbReference type="Proteomes" id="UP000824074"/>
    </source>
</evidence>
<evidence type="ECO:0000313" key="10">
    <source>
        <dbReference type="EMBL" id="HIU39672.1"/>
    </source>
</evidence>
<dbReference type="InterPro" id="IPR011006">
    <property type="entry name" value="CheY-like_superfamily"/>
</dbReference>
<evidence type="ECO:0000256" key="7">
    <source>
        <dbReference type="PROSITE-ProRule" id="PRU01091"/>
    </source>
</evidence>
<comment type="caution">
    <text evidence="10">The sequence shown here is derived from an EMBL/GenBank/DDBJ whole genome shotgun (WGS) entry which is preliminary data.</text>
</comment>
<dbReference type="GO" id="GO:0032993">
    <property type="term" value="C:protein-DNA complex"/>
    <property type="evidence" value="ECO:0007669"/>
    <property type="project" value="TreeGrafter"/>
</dbReference>
<dbReference type="InterPro" id="IPR001789">
    <property type="entry name" value="Sig_transdc_resp-reg_receiver"/>
</dbReference>
<dbReference type="AlphaFoldDB" id="A0A9D1LIB0"/>
<keyword evidence="1 6" id="KW-0597">Phosphoprotein</keyword>
<dbReference type="GO" id="GO:0000156">
    <property type="term" value="F:phosphorelay response regulator activity"/>
    <property type="evidence" value="ECO:0007669"/>
    <property type="project" value="TreeGrafter"/>
</dbReference>
<dbReference type="InterPro" id="IPR036388">
    <property type="entry name" value="WH-like_DNA-bd_sf"/>
</dbReference>
<reference evidence="10" key="1">
    <citation type="submission" date="2020-10" db="EMBL/GenBank/DDBJ databases">
        <authorList>
            <person name="Gilroy R."/>
        </authorList>
    </citation>
    <scope>NUCLEOTIDE SEQUENCE</scope>
    <source>
        <strain evidence="10">CHK193-30670</strain>
    </source>
</reference>
<dbReference type="Gene3D" id="3.40.50.2300">
    <property type="match status" value="1"/>
</dbReference>
<keyword evidence="2" id="KW-0902">Two-component regulatory system</keyword>
<dbReference type="GO" id="GO:0006355">
    <property type="term" value="P:regulation of DNA-templated transcription"/>
    <property type="evidence" value="ECO:0007669"/>
    <property type="project" value="InterPro"/>
</dbReference>
<dbReference type="Proteomes" id="UP000824074">
    <property type="component" value="Unassembled WGS sequence"/>
</dbReference>
<feature type="DNA-binding region" description="OmpR/PhoB-type" evidence="7">
    <location>
        <begin position="115"/>
        <end position="214"/>
    </location>
</feature>
<dbReference type="Pfam" id="PF00486">
    <property type="entry name" value="Trans_reg_C"/>
    <property type="match status" value="1"/>
</dbReference>
<evidence type="ECO:0000259" key="8">
    <source>
        <dbReference type="PROSITE" id="PS50110"/>
    </source>
</evidence>
<proteinExistence type="predicted"/>
<dbReference type="CDD" id="cd00383">
    <property type="entry name" value="trans_reg_C"/>
    <property type="match status" value="1"/>
</dbReference>
<dbReference type="EMBL" id="DVMT01000001">
    <property type="protein sequence ID" value="HIU39672.1"/>
    <property type="molecule type" value="Genomic_DNA"/>
</dbReference>
<reference evidence="10" key="2">
    <citation type="journal article" date="2021" name="PeerJ">
        <title>Extensive microbial diversity within the chicken gut microbiome revealed by metagenomics and culture.</title>
        <authorList>
            <person name="Gilroy R."/>
            <person name="Ravi A."/>
            <person name="Getino M."/>
            <person name="Pursley I."/>
            <person name="Horton D.L."/>
            <person name="Alikhan N.F."/>
            <person name="Baker D."/>
            <person name="Gharbi K."/>
            <person name="Hall N."/>
            <person name="Watson M."/>
            <person name="Adriaenssens E.M."/>
            <person name="Foster-Nyarko E."/>
            <person name="Jarju S."/>
            <person name="Secka A."/>
            <person name="Antonio M."/>
            <person name="Oren A."/>
            <person name="Chaudhuri R.R."/>
            <person name="La Ragione R."/>
            <person name="Hildebrand F."/>
            <person name="Pallen M.J."/>
        </authorList>
    </citation>
    <scope>NUCLEOTIDE SEQUENCE</scope>
    <source>
        <strain evidence="10">CHK193-30670</strain>
    </source>
</reference>
<gene>
    <name evidence="10" type="ORF">IAB68_00010</name>
</gene>
<feature type="domain" description="Response regulatory" evidence="8">
    <location>
        <begin position="3"/>
        <end position="118"/>
    </location>
</feature>
<dbReference type="PROSITE" id="PS50110">
    <property type="entry name" value="RESPONSE_REGULATORY"/>
    <property type="match status" value="1"/>
</dbReference>
<dbReference type="SUPFAM" id="SSF52172">
    <property type="entry name" value="CheY-like"/>
    <property type="match status" value="1"/>
</dbReference>
<dbReference type="Gene3D" id="1.10.10.10">
    <property type="entry name" value="Winged helix-like DNA-binding domain superfamily/Winged helix DNA-binding domain"/>
    <property type="match status" value="1"/>
</dbReference>
<dbReference type="PANTHER" id="PTHR48111:SF40">
    <property type="entry name" value="PHOSPHATE REGULON TRANSCRIPTIONAL REGULATORY PROTEIN PHOB"/>
    <property type="match status" value="1"/>
</dbReference>
<keyword evidence="5" id="KW-0804">Transcription</keyword>
<evidence type="ECO:0000259" key="9">
    <source>
        <dbReference type="PROSITE" id="PS51755"/>
    </source>
</evidence>
<accession>A0A9D1LIB0</accession>
<dbReference type="GO" id="GO:0000976">
    <property type="term" value="F:transcription cis-regulatory region binding"/>
    <property type="evidence" value="ECO:0007669"/>
    <property type="project" value="TreeGrafter"/>
</dbReference>
<sequence>MLKILIIEDEENIRRILKKYLSKFNITCIEAENGRKALDIFKKNKDGIDLILMDVMMPEMDGVEATREIRKISDVPIIMLTAKNQDEDEIEGLEVGANDFITKPFNLDVLLLRIKKLINLDSNNNLELVKEQRAIRKNGRLISLTKKEYLILEYFFENPNIILTRDQILNRVWGIDYFGDDRVVDTNIKRIRRKIDEDKKYIKTSSGTGYIFVK</sequence>
<dbReference type="CDD" id="cd17574">
    <property type="entry name" value="REC_OmpR"/>
    <property type="match status" value="1"/>
</dbReference>
<dbReference type="PROSITE" id="PS51755">
    <property type="entry name" value="OMPR_PHOB"/>
    <property type="match status" value="1"/>
</dbReference>
<evidence type="ECO:0000256" key="4">
    <source>
        <dbReference type="ARBA" id="ARBA00023125"/>
    </source>
</evidence>
<evidence type="ECO:0000256" key="1">
    <source>
        <dbReference type="ARBA" id="ARBA00022553"/>
    </source>
</evidence>
<dbReference type="SMART" id="SM00862">
    <property type="entry name" value="Trans_reg_C"/>
    <property type="match status" value="1"/>
</dbReference>
<dbReference type="FunFam" id="3.40.50.2300:FF:000001">
    <property type="entry name" value="DNA-binding response regulator PhoB"/>
    <property type="match status" value="1"/>
</dbReference>
<keyword evidence="4 7" id="KW-0238">DNA-binding</keyword>
<evidence type="ECO:0000256" key="6">
    <source>
        <dbReference type="PROSITE-ProRule" id="PRU00169"/>
    </source>
</evidence>
<protein>
    <submittedName>
        <fullName evidence="10">Response regulator transcription factor</fullName>
    </submittedName>
</protein>
<feature type="modified residue" description="4-aspartylphosphate" evidence="6">
    <location>
        <position position="54"/>
    </location>
</feature>
<dbReference type="Gene3D" id="6.10.250.690">
    <property type="match status" value="1"/>
</dbReference>
<evidence type="ECO:0000256" key="3">
    <source>
        <dbReference type="ARBA" id="ARBA00023015"/>
    </source>
</evidence>
<dbReference type="GO" id="GO:0005829">
    <property type="term" value="C:cytosol"/>
    <property type="evidence" value="ECO:0007669"/>
    <property type="project" value="TreeGrafter"/>
</dbReference>
<dbReference type="InterPro" id="IPR001867">
    <property type="entry name" value="OmpR/PhoB-type_DNA-bd"/>
</dbReference>
<dbReference type="InterPro" id="IPR039420">
    <property type="entry name" value="WalR-like"/>
</dbReference>
<evidence type="ECO:0000256" key="5">
    <source>
        <dbReference type="ARBA" id="ARBA00023163"/>
    </source>
</evidence>
<organism evidence="10 11">
    <name type="scientific">Candidatus Aphodocola excrementigallinarum</name>
    <dbReference type="NCBI Taxonomy" id="2840670"/>
    <lineage>
        <taxon>Bacteria</taxon>
        <taxon>Bacillati</taxon>
        <taxon>Bacillota</taxon>
        <taxon>Bacilli</taxon>
        <taxon>Candidatus Aphodocola</taxon>
    </lineage>
</organism>
<dbReference type="Pfam" id="PF00072">
    <property type="entry name" value="Response_reg"/>
    <property type="match status" value="1"/>
</dbReference>
<evidence type="ECO:0000256" key="2">
    <source>
        <dbReference type="ARBA" id="ARBA00023012"/>
    </source>
</evidence>
<dbReference type="PANTHER" id="PTHR48111">
    <property type="entry name" value="REGULATOR OF RPOS"/>
    <property type="match status" value="1"/>
</dbReference>
<name>A0A9D1LIB0_9FIRM</name>